<reference evidence="2 3" key="1">
    <citation type="journal article" date="2010" name="Nature">
        <title>Genome sequence of the palaeopolyploid soybean.</title>
        <authorList>
            <person name="Schmutz J."/>
            <person name="Cannon S.B."/>
            <person name="Schlueter J."/>
            <person name="Ma J."/>
            <person name="Mitros T."/>
            <person name="Nelson W."/>
            <person name="Hyten D.L."/>
            <person name="Song Q."/>
            <person name="Thelen J.J."/>
            <person name="Cheng J."/>
            <person name="Xu D."/>
            <person name="Hellsten U."/>
            <person name="May G.D."/>
            <person name="Yu Y."/>
            <person name="Sakurai T."/>
            <person name="Umezawa T."/>
            <person name="Bhattacharyya M.K."/>
            <person name="Sandhu D."/>
            <person name="Valliyodan B."/>
            <person name="Lindquist E."/>
            <person name="Peto M."/>
            <person name="Grant D."/>
            <person name="Shu S."/>
            <person name="Goodstein D."/>
            <person name="Barry K."/>
            <person name="Futrell-Griggs M."/>
            <person name="Abernathy B."/>
            <person name="Du J."/>
            <person name="Tian Z."/>
            <person name="Zhu L."/>
            <person name="Gill N."/>
            <person name="Joshi T."/>
            <person name="Libault M."/>
            <person name="Sethuraman A."/>
            <person name="Zhang X.-C."/>
            <person name="Shinozaki K."/>
            <person name="Nguyen H.T."/>
            <person name="Wing R.A."/>
            <person name="Cregan P."/>
            <person name="Specht J."/>
            <person name="Grimwood J."/>
            <person name="Rokhsar D."/>
            <person name="Stacey G."/>
            <person name="Shoemaker R.C."/>
            <person name="Jackson S.A."/>
        </authorList>
    </citation>
    <scope>NUCLEOTIDE SEQUENCE</scope>
    <source>
        <strain evidence="3">cv. Williams 82</strain>
        <tissue evidence="2">Callus</tissue>
    </source>
</reference>
<organism evidence="2">
    <name type="scientific">Glycine max</name>
    <name type="common">Soybean</name>
    <name type="synonym">Glycine hispida</name>
    <dbReference type="NCBI Taxonomy" id="3847"/>
    <lineage>
        <taxon>Eukaryota</taxon>
        <taxon>Viridiplantae</taxon>
        <taxon>Streptophyta</taxon>
        <taxon>Embryophyta</taxon>
        <taxon>Tracheophyta</taxon>
        <taxon>Spermatophyta</taxon>
        <taxon>Magnoliopsida</taxon>
        <taxon>eudicotyledons</taxon>
        <taxon>Gunneridae</taxon>
        <taxon>Pentapetalae</taxon>
        <taxon>rosids</taxon>
        <taxon>fabids</taxon>
        <taxon>Fabales</taxon>
        <taxon>Fabaceae</taxon>
        <taxon>Papilionoideae</taxon>
        <taxon>50 kb inversion clade</taxon>
        <taxon>NPAAA clade</taxon>
        <taxon>indigoferoid/millettioid clade</taxon>
        <taxon>Phaseoleae</taxon>
        <taxon>Glycine</taxon>
        <taxon>Glycine subgen. Soja</taxon>
    </lineage>
</organism>
<proteinExistence type="predicted"/>
<evidence type="ECO:0000313" key="4">
    <source>
        <dbReference type="Proteomes" id="UP000008827"/>
    </source>
</evidence>
<gene>
    <name evidence="2" type="ORF">GLYMA_02G180300</name>
</gene>
<protein>
    <recommendedName>
        <fullName evidence="5">No apical meristem-associated C-terminal domain-containing protein</fullName>
    </recommendedName>
</protein>
<keyword evidence="4" id="KW-1185">Reference proteome</keyword>
<dbReference type="PANTHER" id="PTHR45023">
    <property type="match status" value="1"/>
</dbReference>
<dbReference type="EnsemblPlants" id="KRH71948">
    <property type="protein sequence ID" value="KRH71948"/>
    <property type="gene ID" value="GLYMA_02G180300"/>
</dbReference>
<dbReference type="EMBL" id="CM000835">
    <property type="protein sequence ID" value="KRH71948.1"/>
    <property type="molecule type" value="Genomic_DNA"/>
</dbReference>
<accession>A0A0R0KXU8</accession>
<name>A0A0R0KXU8_SOYBN</name>
<evidence type="ECO:0008006" key="5">
    <source>
        <dbReference type="Google" id="ProtNLM"/>
    </source>
</evidence>
<sequence length="115" mass="12681">MKISTSGAYSSSSNPETPVEANTPSPIIRPMGQKATKRKSKGKGVGTSTKPVDLSGVEEAMRERNVVNAKLEALRVKELENEYNDILVKDTFIMSETQLKDHEVFCKIIRSKLGI</sequence>
<dbReference type="AlphaFoldDB" id="A0A0R0KXU8"/>
<reference evidence="3" key="2">
    <citation type="submission" date="2018-02" db="UniProtKB">
        <authorList>
            <consortium name="EnsemblPlants"/>
        </authorList>
    </citation>
    <scope>IDENTIFICATION</scope>
    <source>
        <strain evidence="3">Williams 82</strain>
    </source>
</reference>
<dbReference type="Proteomes" id="UP000008827">
    <property type="component" value="Chromosome 2"/>
</dbReference>
<evidence type="ECO:0000313" key="3">
    <source>
        <dbReference type="EnsemblPlants" id="KRH71948"/>
    </source>
</evidence>
<dbReference type="SMR" id="A0A0R0KXU8"/>
<evidence type="ECO:0000256" key="1">
    <source>
        <dbReference type="SAM" id="MobiDB-lite"/>
    </source>
</evidence>
<dbReference type="OMA" id="DHEVFCK"/>
<dbReference type="Gramene" id="KRH71948">
    <property type="protein sequence ID" value="KRH71948"/>
    <property type="gene ID" value="GLYMA_02G180300"/>
</dbReference>
<dbReference type="InParanoid" id="A0A0R0KXU8"/>
<dbReference type="PANTHER" id="PTHR45023:SF4">
    <property type="entry name" value="GLYCINE-RICH PROTEIN-RELATED"/>
    <property type="match status" value="1"/>
</dbReference>
<feature type="region of interest" description="Disordered" evidence="1">
    <location>
        <begin position="1"/>
        <end position="57"/>
    </location>
</feature>
<evidence type="ECO:0000313" key="2">
    <source>
        <dbReference type="EMBL" id="KRH71948.1"/>
    </source>
</evidence>
<feature type="compositionally biased region" description="Polar residues" evidence="1">
    <location>
        <begin position="1"/>
        <end position="25"/>
    </location>
</feature>
<reference evidence="2" key="3">
    <citation type="submission" date="2018-07" db="EMBL/GenBank/DDBJ databases">
        <title>WGS assembly of Glycine max.</title>
        <authorList>
            <person name="Schmutz J."/>
            <person name="Cannon S."/>
            <person name="Schlueter J."/>
            <person name="Ma J."/>
            <person name="Mitros T."/>
            <person name="Nelson W."/>
            <person name="Hyten D."/>
            <person name="Song Q."/>
            <person name="Thelen J."/>
            <person name="Cheng J."/>
            <person name="Xu D."/>
            <person name="Hellsten U."/>
            <person name="May G."/>
            <person name="Yu Y."/>
            <person name="Sakurai T."/>
            <person name="Umezawa T."/>
            <person name="Bhattacharyya M."/>
            <person name="Sandhu D."/>
            <person name="Valliyodan B."/>
            <person name="Lindquist E."/>
            <person name="Peto M."/>
            <person name="Grant D."/>
            <person name="Shu S."/>
            <person name="Goodstein D."/>
            <person name="Barry K."/>
            <person name="Futrell-Griggs M."/>
            <person name="Abernathy B."/>
            <person name="Du J."/>
            <person name="Tian Z."/>
            <person name="Zhu L."/>
            <person name="Gill N."/>
            <person name="Joshi T."/>
            <person name="Libault M."/>
            <person name="Sethuraman A."/>
            <person name="Zhang X."/>
            <person name="Shinozaki K."/>
            <person name="Nguyen H."/>
            <person name="Wing R."/>
            <person name="Cregan P."/>
            <person name="Specht J."/>
            <person name="Grimwood J."/>
            <person name="Rokhsar D."/>
            <person name="Stacey G."/>
            <person name="Shoemaker R."/>
            <person name="Jackson S."/>
        </authorList>
    </citation>
    <scope>NUCLEOTIDE SEQUENCE</scope>
    <source>
        <tissue evidence="2">Callus</tissue>
    </source>
</reference>